<dbReference type="InterPro" id="IPR000626">
    <property type="entry name" value="Ubiquitin-like_dom"/>
</dbReference>
<feature type="domain" description="Ubiquitin-like" evidence="1">
    <location>
        <begin position="1"/>
        <end position="55"/>
    </location>
</feature>
<dbReference type="AlphaFoldDB" id="A0A832ZW00"/>
<gene>
    <name evidence="2" type="ORF">EYH45_04995</name>
</gene>
<comment type="caution">
    <text evidence="2">The sequence shown here is derived from an EMBL/GenBank/DDBJ whole genome shotgun (WGS) entry which is preliminary data.</text>
</comment>
<dbReference type="SUPFAM" id="SSF54236">
    <property type="entry name" value="Ubiquitin-like"/>
    <property type="match status" value="1"/>
</dbReference>
<dbReference type="EMBL" id="DQVM01000098">
    <property type="protein sequence ID" value="HIQ29903.1"/>
    <property type="molecule type" value="Genomic_DNA"/>
</dbReference>
<dbReference type="Proteomes" id="UP000608579">
    <property type="component" value="Unassembled WGS sequence"/>
</dbReference>
<feature type="non-terminal residue" evidence="2">
    <location>
        <position position="1"/>
    </location>
</feature>
<accession>A0A832ZW00</accession>
<evidence type="ECO:0000313" key="2">
    <source>
        <dbReference type="EMBL" id="HIQ29903.1"/>
    </source>
</evidence>
<dbReference type="InterPro" id="IPR029071">
    <property type="entry name" value="Ubiquitin-like_domsf"/>
</dbReference>
<sequence length="74" mass="8509">GEEATITMEKDTTVLQLKEVIAQRYMYPDPEVQYKTKILRDDVKLGQLTAGGELILFIHTSRRLHPLTIKVKLI</sequence>
<evidence type="ECO:0000313" key="3">
    <source>
        <dbReference type="Proteomes" id="UP000608579"/>
    </source>
</evidence>
<evidence type="ECO:0000259" key="1">
    <source>
        <dbReference type="Pfam" id="PF00240"/>
    </source>
</evidence>
<reference evidence="2" key="1">
    <citation type="journal article" date="2020" name="ISME J.">
        <title>Gammaproteobacteria mediating utilization of methyl-, sulfur- and petroleum organic compounds in deep ocean hydrothermal plumes.</title>
        <authorList>
            <person name="Zhou Z."/>
            <person name="Liu Y."/>
            <person name="Pan J."/>
            <person name="Cron B.R."/>
            <person name="Toner B.M."/>
            <person name="Anantharaman K."/>
            <person name="Breier J.A."/>
            <person name="Dick G.J."/>
            <person name="Li M."/>
        </authorList>
    </citation>
    <scope>NUCLEOTIDE SEQUENCE</scope>
    <source>
        <strain evidence="2">SZUA-1515</strain>
    </source>
</reference>
<organism evidence="2 3">
    <name type="scientific">Caldiarchaeum subterraneum</name>
    <dbReference type="NCBI Taxonomy" id="311458"/>
    <lineage>
        <taxon>Archaea</taxon>
        <taxon>Nitrososphaerota</taxon>
        <taxon>Candidatus Caldarchaeales</taxon>
        <taxon>Candidatus Caldarchaeaceae</taxon>
        <taxon>Candidatus Caldarchaeum</taxon>
    </lineage>
</organism>
<dbReference type="Pfam" id="PF00240">
    <property type="entry name" value="ubiquitin"/>
    <property type="match status" value="1"/>
</dbReference>
<name>A0A832ZW00_CALS0</name>
<protein>
    <recommendedName>
        <fullName evidence="1">Ubiquitin-like domain-containing protein</fullName>
    </recommendedName>
</protein>
<proteinExistence type="predicted"/>